<dbReference type="EMBL" id="JAHUTI010039827">
    <property type="protein sequence ID" value="MED6244722.1"/>
    <property type="molecule type" value="Genomic_DNA"/>
</dbReference>
<proteinExistence type="predicted"/>
<dbReference type="Proteomes" id="UP001345963">
    <property type="component" value="Unassembled WGS sequence"/>
</dbReference>
<evidence type="ECO:0000313" key="1">
    <source>
        <dbReference type="EMBL" id="MED6244722.1"/>
    </source>
</evidence>
<evidence type="ECO:0000313" key="2">
    <source>
        <dbReference type="Proteomes" id="UP001345963"/>
    </source>
</evidence>
<gene>
    <name evidence="1" type="ORF">ATANTOWER_022398</name>
</gene>
<comment type="caution">
    <text evidence="1">The sequence shown here is derived from an EMBL/GenBank/DDBJ whole genome shotgun (WGS) entry which is preliminary data.</text>
</comment>
<reference evidence="1 2" key="1">
    <citation type="submission" date="2021-07" db="EMBL/GenBank/DDBJ databases">
        <authorList>
            <person name="Palmer J.M."/>
        </authorList>
    </citation>
    <scope>NUCLEOTIDE SEQUENCE [LARGE SCALE GENOMIC DNA]</scope>
    <source>
        <strain evidence="1 2">AT_MEX2019</strain>
        <tissue evidence="1">Muscle</tissue>
    </source>
</reference>
<name>A0ABU7B2G9_9TELE</name>
<protein>
    <submittedName>
        <fullName evidence="1">Uncharacterized protein</fullName>
    </submittedName>
</protein>
<sequence length="100" mass="11117">MEFRRKFNLENSPLLPAPSNYFTTFSAPTNQLLVRIPLQPIIPQGFALKDLHTQNLLLFSRASTLLHPISTIRLQAPSNSLISSGLHSITSIRIPGGRLL</sequence>
<organism evidence="1 2">
    <name type="scientific">Ataeniobius toweri</name>
    <dbReference type="NCBI Taxonomy" id="208326"/>
    <lineage>
        <taxon>Eukaryota</taxon>
        <taxon>Metazoa</taxon>
        <taxon>Chordata</taxon>
        <taxon>Craniata</taxon>
        <taxon>Vertebrata</taxon>
        <taxon>Euteleostomi</taxon>
        <taxon>Actinopterygii</taxon>
        <taxon>Neopterygii</taxon>
        <taxon>Teleostei</taxon>
        <taxon>Neoteleostei</taxon>
        <taxon>Acanthomorphata</taxon>
        <taxon>Ovalentaria</taxon>
        <taxon>Atherinomorphae</taxon>
        <taxon>Cyprinodontiformes</taxon>
        <taxon>Goodeidae</taxon>
        <taxon>Ataeniobius</taxon>
    </lineage>
</organism>
<accession>A0ABU7B2G9</accession>
<keyword evidence="2" id="KW-1185">Reference proteome</keyword>